<feature type="domain" description="Histidine kinase" evidence="15">
    <location>
        <begin position="292"/>
        <end position="508"/>
    </location>
</feature>
<dbReference type="PANTHER" id="PTHR45569:SF1">
    <property type="entry name" value="SENSOR PROTEIN KDPD"/>
    <property type="match status" value="1"/>
</dbReference>
<evidence type="ECO:0000259" key="15">
    <source>
        <dbReference type="PROSITE" id="PS50109"/>
    </source>
</evidence>
<dbReference type="SMART" id="SM00387">
    <property type="entry name" value="HATPase_c"/>
    <property type="match status" value="1"/>
</dbReference>
<dbReference type="Proteomes" id="UP000000238">
    <property type="component" value="Chromosome"/>
</dbReference>
<keyword evidence="16" id="KW-0813">Transport</keyword>
<dbReference type="AlphaFoldDB" id="Q2SJ20"/>
<dbReference type="SUPFAM" id="SSF55874">
    <property type="entry name" value="ATPase domain of HSP90 chaperone/DNA topoisomerase II/histidine kinase"/>
    <property type="match status" value="1"/>
</dbReference>
<feature type="transmembrane region" description="Helical" evidence="14">
    <location>
        <begin position="20"/>
        <end position="41"/>
    </location>
</feature>
<evidence type="ECO:0000256" key="5">
    <source>
        <dbReference type="ARBA" id="ARBA00022679"/>
    </source>
</evidence>
<dbReference type="PANTHER" id="PTHR45569">
    <property type="entry name" value="SENSOR PROTEIN KDPD"/>
    <property type="match status" value="1"/>
</dbReference>
<evidence type="ECO:0000256" key="11">
    <source>
        <dbReference type="ARBA" id="ARBA00023012"/>
    </source>
</evidence>
<dbReference type="FunFam" id="3.30.565.10:FF:000042">
    <property type="entry name" value="Two-component sensor histidine kinase KdpD"/>
    <property type="match status" value="1"/>
</dbReference>
<dbReference type="InterPro" id="IPR004358">
    <property type="entry name" value="Sig_transdc_His_kin-like_C"/>
</dbReference>
<dbReference type="CDD" id="cd00075">
    <property type="entry name" value="HATPase"/>
    <property type="match status" value="1"/>
</dbReference>
<feature type="transmembrane region" description="Helical" evidence="14">
    <location>
        <begin position="96"/>
        <end position="114"/>
    </location>
</feature>
<protein>
    <recommendedName>
        <fullName evidence="3">histidine kinase</fullName>
        <ecNumber evidence="3">2.7.13.3</ecNumber>
    </recommendedName>
</protein>
<keyword evidence="4" id="KW-0597">Phosphoprotein</keyword>
<sequence length="527" mass="58003">MLRNYCVLKDINAHFKPKDFWLATLIMLGAMLASLVITQVLAHPNVLLVLFLGVLAAGVKTSVWPALWSALLGFFAYNYFFTHPHYTLKVTHSEDLLTIIFFLLVSTISGNLAVRLKEQVLAIRESKREVEDLLSLSSKLSLAPDRRSIMEVALKEMAKLVSAPVLAFEKGLVEQGSALDARGEPFALPASELALARRIWEQSASDSSSARTSPEQPSQYKWLPVCSEMGVLCLLGVPDGAYKALDWELHNRISNLTQQLKLSLLRTKLNEELEEVRFQAETERLRAALLSSVSHDLKTPLAAMIGSAGSLLQYHDRLSDEDRKELMETTLQEAERLDRYIQNLLDMTRLGYGALKLHRDWTSLHDIVGAAVKRLVNELKPLKVNIELAPDIPLLYVHAALLEQALINILENAAKFSPEGGRIDILASVESTSLIIDVIDQGPGIPPEEREQVFNMFYSVTKGDRKPSTGLGLAICHGMIGAHGGSVEALDGKDGRGADIRIILPVDPQPESDPDGALDGDPAEGAE</sequence>
<dbReference type="GO" id="GO:0000155">
    <property type="term" value="F:phosphorelay sensor kinase activity"/>
    <property type="evidence" value="ECO:0007669"/>
    <property type="project" value="InterPro"/>
</dbReference>
<dbReference type="InterPro" id="IPR038318">
    <property type="entry name" value="KdpD_sf"/>
</dbReference>
<evidence type="ECO:0000256" key="4">
    <source>
        <dbReference type="ARBA" id="ARBA00022553"/>
    </source>
</evidence>
<keyword evidence="7" id="KW-0547">Nucleotide-binding</keyword>
<evidence type="ECO:0000256" key="8">
    <source>
        <dbReference type="ARBA" id="ARBA00022777"/>
    </source>
</evidence>
<keyword evidence="6 14" id="KW-0812">Transmembrane</keyword>
<keyword evidence="17" id="KW-1185">Reference proteome</keyword>
<dbReference type="GO" id="GO:0005886">
    <property type="term" value="C:plasma membrane"/>
    <property type="evidence" value="ECO:0007669"/>
    <property type="project" value="TreeGrafter"/>
</dbReference>
<keyword evidence="16" id="KW-0407">Ion channel</keyword>
<dbReference type="GO" id="GO:0034220">
    <property type="term" value="P:monoatomic ion transmembrane transport"/>
    <property type="evidence" value="ECO:0007669"/>
    <property type="project" value="UniProtKB-KW"/>
</dbReference>
<feature type="region of interest" description="Disordered" evidence="13">
    <location>
        <begin position="505"/>
        <end position="527"/>
    </location>
</feature>
<evidence type="ECO:0000256" key="1">
    <source>
        <dbReference type="ARBA" id="ARBA00000085"/>
    </source>
</evidence>
<evidence type="ECO:0000256" key="14">
    <source>
        <dbReference type="SAM" id="Phobius"/>
    </source>
</evidence>
<dbReference type="Gene3D" id="1.10.287.130">
    <property type="match status" value="1"/>
</dbReference>
<dbReference type="GO" id="GO:0005524">
    <property type="term" value="F:ATP binding"/>
    <property type="evidence" value="ECO:0007669"/>
    <property type="project" value="UniProtKB-KW"/>
</dbReference>
<feature type="compositionally biased region" description="Acidic residues" evidence="13">
    <location>
        <begin position="510"/>
        <end position="527"/>
    </location>
</feature>
<comment type="catalytic activity">
    <reaction evidence="1">
        <text>ATP + protein L-histidine = ADP + protein N-phospho-L-histidine.</text>
        <dbReference type="EC" id="2.7.13.3"/>
    </reaction>
</comment>
<dbReference type="GO" id="GO:0042802">
    <property type="term" value="F:identical protein binding"/>
    <property type="evidence" value="ECO:0007669"/>
    <property type="project" value="UniProtKB-ARBA"/>
</dbReference>
<dbReference type="Gene3D" id="1.20.120.620">
    <property type="entry name" value="Backbone structure of the membrane domain of e. Coli histidine kinase receptor kdpd"/>
    <property type="match status" value="1"/>
</dbReference>
<dbReference type="InterPro" id="IPR036097">
    <property type="entry name" value="HisK_dim/P_sf"/>
</dbReference>
<evidence type="ECO:0000256" key="6">
    <source>
        <dbReference type="ARBA" id="ARBA00022692"/>
    </source>
</evidence>
<keyword evidence="9" id="KW-0067">ATP-binding</keyword>
<dbReference type="InterPro" id="IPR052023">
    <property type="entry name" value="Histidine_kinase_KdpD"/>
</dbReference>
<dbReference type="Pfam" id="PF00512">
    <property type="entry name" value="HisKA"/>
    <property type="match status" value="1"/>
</dbReference>
<gene>
    <name evidence="16" type="ordered locus">HCH_02554</name>
</gene>
<dbReference type="KEGG" id="hch:HCH_02554"/>
<dbReference type="InterPro" id="IPR036890">
    <property type="entry name" value="HATPase_C_sf"/>
</dbReference>
<evidence type="ECO:0000256" key="9">
    <source>
        <dbReference type="ARBA" id="ARBA00022840"/>
    </source>
</evidence>
<dbReference type="eggNOG" id="COG2205">
    <property type="taxonomic scope" value="Bacteria"/>
</dbReference>
<dbReference type="Pfam" id="PF02518">
    <property type="entry name" value="HATPase_c"/>
    <property type="match status" value="1"/>
</dbReference>
<evidence type="ECO:0000313" key="16">
    <source>
        <dbReference type="EMBL" id="ABC29354.1"/>
    </source>
</evidence>
<accession>Q2SJ20</accession>
<keyword evidence="16" id="KW-0406">Ion transport</keyword>
<keyword evidence="5" id="KW-0808">Transferase</keyword>
<evidence type="ECO:0000256" key="3">
    <source>
        <dbReference type="ARBA" id="ARBA00012438"/>
    </source>
</evidence>
<evidence type="ECO:0000256" key="13">
    <source>
        <dbReference type="SAM" id="MobiDB-lite"/>
    </source>
</evidence>
<keyword evidence="12 14" id="KW-0472">Membrane</keyword>
<dbReference type="SMART" id="SM00388">
    <property type="entry name" value="HisKA"/>
    <property type="match status" value="1"/>
</dbReference>
<dbReference type="InterPro" id="IPR003661">
    <property type="entry name" value="HisK_dim/P_dom"/>
</dbReference>
<dbReference type="Pfam" id="PF13493">
    <property type="entry name" value="DUF4118"/>
    <property type="match status" value="1"/>
</dbReference>
<organism evidence="16 17">
    <name type="scientific">Hahella chejuensis (strain KCTC 2396)</name>
    <dbReference type="NCBI Taxonomy" id="349521"/>
    <lineage>
        <taxon>Bacteria</taxon>
        <taxon>Pseudomonadati</taxon>
        <taxon>Pseudomonadota</taxon>
        <taxon>Gammaproteobacteria</taxon>
        <taxon>Oceanospirillales</taxon>
        <taxon>Hahellaceae</taxon>
        <taxon>Hahella</taxon>
    </lineage>
</organism>
<dbReference type="CDD" id="cd00082">
    <property type="entry name" value="HisKA"/>
    <property type="match status" value="1"/>
</dbReference>
<dbReference type="InterPro" id="IPR005467">
    <property type="entry name" value="His_kinase_dom"/>
</dbReference>
<proteinExistence type="predicted"/>
<dbReference type="EC" id="2.7.13.3" evidence="3"/>
<keyword evidence="8 16" id="KW-0418">Kinase</keyword>
<dbReference type="STRING" id="349521.HCH_02554"/>
<dbReference type="InterPro" id="IPR025201">
    <property type="entry name" value="KdpD_TM"/>
</dbReference>
<evidence type="ECO:0000256" key="10">
    <source>
        <dbReference type="ARBA" id="ARBA00022989"/>
    </source>
</evidence>
<evidence type="ECO:0000256" key="2">
    <source>
        <dbReference type="ARBA" id="ARBA00004141"/>
    </source>
</evidence>
<reference evidence="16 17" key="1">
    <citation type="journal article" date="2005" name="Nucleic Acids Res.">
        <title>Genomic blueprint of Hahella chejuensis, a marine microbe producing an algicidal agent.</title>
        <authorList>
            <person name="Jeong H."/>
            <person name="Yim J.H."/>
            <person name="Lee C."/>
            <person name="Choi S.-H."/>
            <person name="Park Y.K."/>
            <person name="Yoon S.H."/>
            <person name="Hur C.-G."/>
            <person name="Kang H.-Y."/>
            <person name="Kim D."/>
            <person name="Lee H.H."/>
            <person name="Park K.H."/>
            <person name="Park S.-H."/>
            <person name="Park H.-S."/>
            <person name="Lee H.K."/>
            <person name="Oh T.K."/>
            <person name="Kim J.F."/>
        </authorList>
    </citation>
    <scope>NUCLEOTIDE SEQUENCE [LARGE SCALE GENOMIC DNA]</scope>
    <source>
        <strain evidence="16 17">KCTC 2396</strain>
    </source>
</reference>
<comment type="subcellular location">
    <subcellularLocation>
        <location evidence="2">Membrane</location>
        <topology evidence="2">Multi-pass membrane protein</topology>
    </subcellularLocation>
</comment>
<evidence type="ECO:0000313" key="17">
    <source>
        <dbReference type="Proteomes" id="UP000000238"/>
    </source>
</evidence>
<dbReference type="PROSITE" id="PS50109">
    <property type="entry name" value="HIS_KIN"/>
    <property type="match status" value="1"/>
</dbReference>
<dbReference type="EMBL" id="CP000155">
    <property type="protein sequence ID" value="ABC29354.1"/>
    <property type="molecule type" value="Genomic_DNA"/>
</dbReference>
<name>Q2SJ20_HAHCH</name>
<feature type="transmembrane region" description="Helical" evidence="14">
    <location>
        <begin position="48"/>
        <end position="76"/>
    </location>
</feature>
<dbReference type="InterPro" id="IPR003594">
    <property type="entry name" value="HATPase_dom"/>
</dbReference>
<evidence type="ECO:0000256" key="7">
    <source>
        <dbReference type="ARBA" id="ARBA00022741"/>
    </source>
</evidence>
<dbReference type="Gene3D" id="3.30.565.10">
    <property type="entry name" value="Histidine kinase-like ATPase, C-terminal domain"/>
    <property type="match status" value="1"/>
</dbReference>
<dbReference type="HOGENOM" id="CLU_000445_89_5_6"/>
<dbReference type="SUPFAM" id="SSF47384">
    <property type="entry name" value="Homodimeric domain of signal transducing histidine kinase"/>
    <property type="match status" value="1"/>
</dbReference>
<evidence type="ECO:0000256" key="12">
    <source>
        <dbReference type="ARBA" id="ARBA00023136"/>
    </source>
</evidence>
<keyword evidence="10 14" id="KW-1133">Transmembrane helix</keyword>
<dbReference type="PRINTS" id="PR00344">
    <property type="entry name" value="BCTRLSENSOR"/>
</dbReference>
<keyword evidence="11" id="KW-0902">Two-component regulatory system</keyword>